<gene>
    <name evidence="1" type="ORF">SAMN04488082_11167</name>
</gene>
<proteinExistence type="predicted"/>
<dbReference type="InterPro" id="IPR009057">
    <property type="entry name" value="Homeodomain-like_sf"/>
</dbReference>
<dbReference type="AlphaFoldDB" id="A0A1I3VWE9"/>
<sequence>MKIEKTDLKKNHASSKVPYAPLETDTLGRKKAKSYQTKHKTEAALRILGGESLEALSHEYGVTVGRLLFWKETFVGGGEECMQLCDEESDDSAIERLKKEIEWQRSKNEELRQELRRYGCTPMV</sequence>
<organism evidence="1 2">
    <name type="scientific">Desulfomicrobium apsheronum</name>
    <dbReference type="NCBI Taxonomy" id="52560"/>
    <lineage>
        <taxon>Bacteria</taxon>
        <taxon>Pseudomonadati</taxon>
        <taxon>Thermodesulfobacteriota</taxon>
        <taxon>Desulfovibrionia</taxon>
        <taxon>Desulfovibrionales</taxon>
        <taxon>Desulfomicrobiaceae</taxon>
        <taxon>Desulfomicrobium</taxon>
    </lineage>
</organism>
<evidence type="ECO:0000313" key="1">
    <source>
        <dbReference type="EMBL" id="SFJ99263.1"/>
    </source>
</evidence>
<dbReference type="STRING" id="52560.SAMN04488082_11167"/>
<evidence type="ECO:0008006" key="3">
    <source>
        <dbReference type="Google" id="ProtNLM"/>
    </source>
</evidence>
<dbReference type="SUPFAM" id="SSF46689">
    <property type="entry name" value="Homeodomain-like"/>
    <property type="match status" value="1"/>
</dbReference>
<accession>A0A1I3VWE9</accession>
<evidence type="ECO:0000313" key="2">
    <source>
        <dbReference type="Proteomes" id="UP000198635"/>
    </source>
</evidence>
<name>A0A1I3VWE9_9BACT</name>
<dbReference type="EMBL" id="FORX01000011">
    <property type="protein sequence ID" value="SFJ99263.1"/>
    <property type="molecule type" value="Genomic_DNA"/>
</dbReference>
<dbReference type="RefSeq" id="WP_092375622.1">
    <property type="nucleotide sequence ID" value="NZ_FORX01000011.1"/>
</dbReference>
<keyword evidence="2" id="KW-1185">Reference proteome</keyword>
<dbReference type="Proteomes" id="UP000198635">
    <property type="component" value="Unassembled WGS sequence"/>
</dbReference>
<protein>
    <recommendedName>
        <fullName evidence="3">Transposase</fullName>
    </recommendedName>
</protein>
<reference evidence="2" key="1">
    <citation type="submission" date="2016-10" db="EMBL/GenBank/DDBJ databases">
        <authorList>
            <person name="Varghese N."/>
            <person name="Submissions S."/>
        </authorList>
    </citation>
    <scope>NUCLEOTIDE SEQUENCE [LARGE SCALE GENOMIC DNA]</scope>
    <source>
        <strain evidence="2">DSM 5918</strain>
    </source>
</reference>